<dbReference type="NCBIfam" id="TIGR00046">
    <property type="entry name" value="RsmE family RNA methyltransferase"/>
    <property type="match status" value="1"/>
</dbReference>
<comment type="similarity">
    <text evidence="2 12">Belongs to the RNA methyltransferase RsmE family.</text>
</comment>
<dbReference type="GO" id="GO:0005737">
    <property type="term" value="C:cytoplasm"/>
    <property type="evidence" value="ECO:0007669"/>
    <property type="project" value="UniProtKB-SubCell"/>
</dbReference>
<reference evidence="15 16" key="1">
    <citation type="submission" date="2018-09" db="EMBL/GenBank/DDBJ databases">
        <title>Genome sequencing of Nocardioides immobilis CCTCC AB 2017083 for comparison to Nocardioides silvaticus.</title>
        <authorList>
            <person name="Li C."/>
            <person name="Wang G."/>
        </authorList>
    </citation>
    <scope>NUCLEOTIDE SEQUENCE [LARGE SCALE GENOMIC DNA]</scope>
    <source>
        <strain evidence="15 16">CCTCC AB 2017083</strain>
    </source>
</reference>
<dbReference type="Gene3D" id="3.40.1280.10">
    <property type="match status" value="1"/>
</dbReference>
<name>A0A417XVL5_9ACTN</name>
<comment type="subcellular location">
    <subcellularLocation>
        <location evidence="1 12">Cytoplasm</location>
    </subcellularLocation>
</comment>
<gene>
    <name evidence="15" type="ORF">D0Z08_23845</name>
</gene>
<dbReference type="InterPro" id="IPR006700">
    <property type="entry name" value="RsmE"/>
</dbReference>
<evidence type="ECO:0000256" key="10">
    <source>
        <dbReference type="ARBA" id="ARBA00025699"/>
    </source>
</evidence>
<dbReference type="SUPFAM" id="SSF75217">
    <property type="entry name" value="alpha/beta knot"/>
    <property type="match status" value="1"/>
</dbReference>
<dbReference type="RefSeq" id="WP_118927783.1">
    <property type="nucleotide sequence ID" value="NZ_QXGH01000031.1"/>
</dbReference>
<keyword evidence="16" id="KW-1185">Reference proteome</keyword>
<evidence type="ECO:0000256" key="6">
    <source>
        <dbReference type="ARBA" id="ARBA00022552"/>
    </source>
</evidence>
<comment type="function">
    <text evidence="10 12">Specifically methylates the N3 position of the uracil ring of uridine 1498 (m3U1498) in 16S rRNA. Acts on the fully assembled 30S ribosomal subunit.</text>
</comment>
<dbReference type="EMBL" id="QXGH01000031">
    <property type="protein sequence ID" value="RHW24554.1"/>
    <property type="molecule type" value="Genomic_DNA"/>
</dbReference>
<comment type="catalytic activity">
    <reaction evidence="11 12">
        <text>uridine(1498) in 16S rRNA + S-adenosyl-L-methionine = N(3)-methyluridine(1498) in 16S rRNA + S-adenosyl-L-homocysteine + H(+)</text>
        <dbReference type="Rhea" id="RHEA:42920"/>
        <dbReference type="Rhea" id="RHEA-COMP:10283"/>
        <dbReference type="Rhea" id="RHEA-COMP:10284"/>
        <dbReference type="ChEBI" id="CHEBI:15378"/>
        <dbReference type="ChEBI" id="CHEBI:57856"/>
        <dbReference type="ChEBI" id="CHEBI:59789"/>
        <dbReference type="ChEBI" id="CHEBI:65315"/>
        <dbReference type="ChEBI" id="CHEBI:74502"/>
        <dbReference type="EC" id="2.1.1.193"/>
    </reaction>
</comment>
<evidence type="ECO:0000256" key="12">
    <source>
        <dbReference type="PIRNR" id="PIRNR015601"/>
    </source>
</evidence>
<evidence type="ECO:0000256" key="8">
    <source>
        <dbReference type="ARBA" id="ARBA00022679"/>
    </source>
</evidence>
<evidence type="ECO:0000256" key="5">
    <source>
        <dbReference type="ARBA" id="ARBA00022490"/>
    </source>
</evidence>
<dbReference type="InterPro" id="IPR029028">
    <property type="entry name" value="Alpha/beta_knot_MTases"/>
</dbReference>
<dbReference type="SUPFAM" id="SSF88697">
    <property type="entry name" value="PUA domain-like"/>
    <property type="match status" value="1"/>
</dbReference>
<dbReference type="InterPro" id="IPR046886">
    <property type="entry name" value="RsmE_MTase_dom"/>
</dbReference>
<dbReference type="FunFam" id="3.40.1280.10:FF:000023">
    <property type="entry name" value="Ribosomal RNA small subunit methyltransferase E"/>
    <property type="match status" value="1"/>
</dbReference>
<dbReference type="PIRSF" id="PIRSF015601">
    <property type="entry name" value="MTase_slr0722"/>
    <property type="match status" value="1"/>
</dbReference>
<dbReference type="Pfam" id="PF20260">
    <property type="entry name" value="PUA_4"/>
    <property type="match status" value="1"/>
</dbReference>
<evidence type="ECO:0000256" key="9">
    <source>
        <dbReference type="ARBA" id="ARBA00022691"/>
    </source>
</evidence>
<evidence type="ECO:0000256" key="2">
    <source>
        <dbReference type="ARBA" id="ARBA00005528"/>
    </source>
</evidence>
<dbReference type="PANTHER" id="PTHR30027">
    <property type="entry name" value="RIBOSOMAL RNA SMALL SUBUNIT METHYLTRANSFERASE E"/>
    <property type="match status" value="1"/>
</dbReference>
<sequence length="246" mass="25497">MTLPQHVVPSLAGVTRGVIVTVEGDEAHHAVVVRRLRVGEQVTLADGIGVIVTGVVSATSKRSFEVRVTAVDEVSEPAPSVTVVQALPKGDRGELAVEVLTEIGAARIVPWAATRSVAVWKGERAAKSHAKWQSTAREAAKQARRAWHPVVPPLATTADVLDMIRGAELAVVLHEDASEPLGAIALPDAGEILVVVGPEGGLTDEEVAGFVAEGAVAVRLGPEVLRTSTAGVAAVAALLSRTGRWG</sequence>
<dbReference type="Gene3D" id="2.40.240.20">
    <property type="entry name" value="Hypothetical PUA domain-like, domain 1"/>
    <property type="match status" value="1"/>
</dbReference>
<dbReference type="InterPro" id="IPR046887">
    <property type="entry name" value="RsmE_PUA-like"/>
</dbReference>
<dbReference type="Proteomes" id="UP000283644">
    <property type="component" value="Unassembled WGS sequence"/>
</dbReference>
<evidence type="ECO:0000256" key="11">
    <source>
        <dbReference type="ARBA" id="ARBA00047944"/>
    </source>
</evidence>
<dbReference type="InterPro" id="IPR015947">
    <property type="entry name" value="PUA-like_sf"/>
</dbReference>
<protein>
    <recommendedName>
        <fullName evidence="4 12">Ribosomal RNA small subunit methyltransferase E</fullName>
        <ecNumber evidence="3 12">2.1.1.193</ecNumber>
    </recommendedName>
</protein>
<evidence type="ECO:0000256" key="7">
    <source>
        <dbReference type="ARBA" id="ARBA00022603"/>
    </source>
</evidence>
<feature type="domain" description="Ribosomal RNA small subunit methyltransferase E methyltransferase" evidence="13">
    <location>
        <begin position="78"/>
        <end position="238"/>
    </location>
</feature>
<accession>A0A417XVL5</accession>
<dbReference type="GO" id="GO:0070042">
    <property type="term" value="F:rRNA (uridine-N3-)-methyltransferase activity"/>
    <property type="evidence" value="ECO:0007669"/>
    <property type="project" value="TreeGrafter"/>
</dbReference>
<keyword evidence="9 12" id="KW-0949">S-adenosyl-L-methionine</keyword>
<comment type="caution">
    <text evidence="15">The sequence shown here is derived from an EMBL/GenBank/DDBJ whole genome shotgun (WGS) entry which is preliminary data.</text>
</comment>
<keyword evidence="6 12" id="KW-0698">rRNA processing</keyword>
<dbReference type="PANTHER" id="PTHR30027:SF3">
    <property type="entry name" value="16S RRNA (URACIL(1498)-N(3))-METHYLTRANSFERASE"/>
    <property type="match status" value="1"/>
</dbReference>
<evidence type="ECO:0000313" key="15">
    <source>
        <dbReference type="EMBL" id="RHW24554.1"/>
    </source>
</evidence>
<dbReference type="EC" id="2.1.1.193" evidence="3 12"/>
<dbReference type="Pfam" id="PF04452">
    <property type="entry name" value="Methyltrans_RNA"/>
    <property type="match status" value="1"/>
</dbReference>
<dbReference type="OrthoDB" id="9808126at2"/>
<dbReference type="InterPro" id="IPR029026">
    <property type="entry name" value="tRNA_m1G_MTases_N"/>
</dbReference>
<evidence type="ECO:0000256" key="1">
    <source>
        <dbReference type="ARBA" id="ARBA00004496"/>
    </source>
</evidence>
<keyword evidence="8 12" id="KW-0808">Transferase</keyword>
<proteinExistence type="inferred from homology"/>
<dbReference type="CDD" id="cd18084">
    <property type="entry name" value="RsmE-like"/>
    <property type="match status" value="1"/>
</dbReference>
<organism evidence="15 16">
    <name type="scientific">Nocardioides immobilis</name>
    <dbReference type="NCBI Taxonomy" id="2049295"/>
    <lineage>
        <taxon>Bacteria</taxon>
        <taxon>Bacillati</taxon>
        <taxon>Actinomycetota</taxon>
        <taxon>Actinomycetes</taxon>
        <taxon>Propionibacteriales</taxon>
        <taxon>Nocardioidaceae</taxon>
        <taxon>Nocardioides</taxon>
    </lineage>
</organism>
<evidence type="ECO:0000313" key="16">
    <source>
        <dbReference type="Proteomes" id="UP000283644"/>
    </source>
</evidence>
<evidence type="ECO:0000259" key="13">
    <source>
        <dbReference type="Pfam" id="PF04452"/>
    </source>
</evidence>
<keyword evidence="7 12" id="KW-0489">Methyltransferase</keyword>
<dbReference type="NCBIfam" id="NF008693">
    <property type="entry name" value="PRK11713.2-3"/>
    <property type="match status" value="1"/>
</dbReference>
<keyword evidence="5 12" id="KW-0963">Cytoplasm</keyword>
<dbReference type="GO" id="GO:0070475">
    <property type="term" value="P:rRNA base methylation"/>
    <property type="evidence" value="ECO:0007669"/>
    <property type="project" value="TreeGrafter"/>
</dbReference>
<evidence type="ECO:0000256" key="4">
    <source>
        <dbReference type="ARBA" id="ARBA00013673"/>
    </source>
</evidence>
<dbReference type="AlphaFoldDB" id="A0A417XVL5"/>
<evidence type="ECO:0000256" key="3">
    <source>
        <dbReference type="ARBA" id="ARBA00012328"/>
    </source>
</evidence>
<evidence type="ECO:0000259" key="14">
    <source>
        <dbReference type="Pfam" id="PF20260"/>
    </source>
</evidence>
<feature type="domain" description="Ribosomal RNA small subunit methyltransferase E PUA-like" evidence="14">
    <location>
        <begin position="23"/>
        <end position="68"/>
    </location>
</feature>